<feature type="region of interest" description="Disordered" evidence="1">
    <location>
        <begin position="445"/>
        <end position="484"/>
    </location>
</feature>
<comment type="caution">
    <text evidence="3">The sequence shown here is derived from an EMBL/GenBank/DDBJ whole genome shotgun (WGS) entry which is preliminary data.</text>
</comment>
<dbReference type="Pfam" id="PF03432">
    <property type="entry name" value="Relaxase"/>
    <property type="match status" value="1"/>
</dbReference>
<sequence length="484" mass="56003">MVVEVSTGKGFRATVSYVQKEHEPNLTNDRKPEIIEKNNIYGNTRDMAKQMRFVANANERVSKPVMHFSVNFSKDEKISEEQRQQAVKSVLKEVGVKEENHQYFIVKHNDTENPHYHIVLNKVDLDGKKLNLGFDGKREEFIKNRLQVVADKIEKEQGLKRTEGRNIIYDPGNEKGYRFLTAEEKAQRKPRDKKISLDKDPNKREQQSRIQNEVKNVLQDKNITTPDQFKQALDRKGVDVRFSENKNGISGVAFKTDKISVKGSQIGAKWSDISRVLQNNSKSIQETKNVSREALEGYLKEDLQKVISQSLSIGYSANVSGFLKNRGLTPTPKGYSYKFNDAHFIIKSDLEKGILNTILQSKALQTKYEERKAYEEKVKNAKPMEIKPVPFLFAGKIKEENLRAEAYNSRLEQEKEKIKQNPAKEPSQERKALINGYIERAVKSEIQVDEPKNRQEKELSRFEQIKAQREEKDQDQEKKRGFKR</sequence>
<dbReference type="OrthoDB" id="1525197at2"/>
<dbReference type="RefSeq" id="WP_154283132.1">
    <property type="nucleotide sequence ID" value="NZ_JBHUJQ010000002.1"/>
</dbReference>
<gene>
    <name evidence="3" type="ORF">GJU39_21890</name>
</gene>
<proteinExistence type="predicted"/>
<evidence type="ECO:0000313" key="4">
    <source>
        <dbReference type="Proteomes" id="UP000487757"/>
    </source>
</evidence>
<evidence type="ECO:0000256" key="1">
    <source>
        <dbReference type="SAM" id="MobiDB-lite"/>
    </source>
</evidence>
<dbReference type="Proteomes" id="UP000487757">
    <property type="component" value="Unassembled WGS sequence"/>
</dbReference>
<reference evidence="3 4" key="1">
    <citation type="submission" date="2019-11" db="EMBL/GenBank/DDBJ databases">
        <title>Pedobacter petrophilus genome.</title>
        <authorList>
            <person name="Feldbauer M.J."/>
            <person name="Newman J.D."/>
        </authorList>
    </citation>
    <scope>NUCLEOTIDE SEQUENCE [LARGE SCALE GENOMIC DNA]</scope>
    <source>
        <strain evidence="3 4">LMG 29686</strain>
    </source>
</reference>
<feature type="region of interest" description="Disordered" evidence="1">
    <location>
        <begin position="411"/>
        <end position="432"/>
    </location>
</feature>
<organism evidence="3 4">
    <name type="scientific">Pedobacter petrophilus</name>
    <dbReference type="NCBI Taxonomy" id="1908241"/>
    <lineage>
        <taxon>Bacteria</taxon>
        <taxon>Pseudomonadati</taxon>
        <taxon>Bacteroidota</taxon>
        <taxon>Sphingobacteriia</taxon>
        <taxon>Sphingobacteriales</taxon>
        <taxon>Sphingobacteriaceae</taxon>
        <taxon>Pedobacter</taxon>
    </lineage>
</organism>
<keyword evidence="4" id="KW-1185">Reference proteome</keyword>
<dbReference type="EMBL" id="WKKH01000070">
    <property type="protein sequence ID" value="MRX78732.1"/>
    <property type="molecule type" value="Genomic_DNA"/>
</dbReference>
<feature type="compositionally biased region" description="Basic and acidic residues" evidence="1">
    <location>
        <begin position="449"/>
        <end position="484"/>
    </location>
</feature>
<feature type="domain" description="MobA/VirD2-like nuclease" evidence="2">
    <location>
        <begin position="28"/>
        <end position="159"/>
    </location>
</feature>
<protein>
    <submittedName>
        <fullName evidence="3">Relaxase/mobilization nuclease domain-containing protein</fullName>
    </submittedName>
</protein>
<dbReference type="AlphaFoldDB" id="A0A7K0G510"/>
<evidence type="ECO:0000313" key="3">
    <source>
        <dbReference type="EMBL" id="MRX78732.1"/>
    </source>
</evidence>
<dbReference type="InterPro" id="IPR005094">
    <property type="entry name" value="Endonuclease_MobA/VirD2"/>
</dbReference>
<feature type="region of interest" description="Disordered" evidence="1">
    <location>
        <begin position="183"/>
        <end position="209"/>
    </location>
</feature>
<name>A0A7K0G510_9SPHI</name>
<accession>A0A7K0G510</accession>
<feature type="compositionally biased region" description="Basic and acidic residues" evidence="1">
    <location>
        <begin position="183"/>
        <end position="207"/>
    </location>
</feature>
<evidence type="ECO:0000259" key="2">
    <source>
        <dbReference type="Pfam" id="PF03432"/>
    </source>
</evidence>